<dbReference type="Pfam" id="PF14604">
    <property type="entry name" value="SH3_9"/>
    <property type="match status" value="1"/>
</dbReference>
<name>A0A1B5L046_USTVR</name>
<evidence type="ECO:0000256" key="4">
    <source>
        <dbReference type="SAM" id="Phobius"/>
    </source>
</evidence>
<feature type="transmembrane region" description="Helical" evidence="4">
    <location>
        <begin position="178"/>
        <end position="197"/>
    </location>
</feature>
<dbReference type="SMART" id="SM00326">
    <property type="entry name" value="SH3"/>
    <property type="match status" value="1"/>
</dbReference>
<reference evidence="6" key="1">
    <citation type="journal article" date="2016" name="Genome Announc.">
        <title>Genome Sequence of Ustilaginoidea virens IPU010, a Rice Pathogenic Fungus Causing False Smut.</title>
        <authorList>
            <person name="Kumagai T."/>
            <person name="Ishii T."/>
            <person name="Terai G."/>
            <person name="Umemura M."/>
            <person name="Machida M."/>
            <person name="Asai K."/>
        </authorList>
    </citation>
    <scope>NUCLEOTIDE SEQUENCE [LARGE SCALE GENOMIC DNA]</scope>
    <source>
        <strain evidence="6">IPU010</strain>
    </source>
</reference>
<evidence type="ECO:0000256" key="1">
    <source>
        <dbReference type="ARBA" id="ARBA00022443"/>
    </source>
</evidence>
<gene>
    <name evidence="7" type="ORF">UV8b_06825</name>
    <name evidence="6" type="ORF">UVI_02058060</name>
</gene>
<dbReference type="EMBL" id="BBTG02000053">
    <property type="protein sequence ID" value="GAO16745.1"/>
    <property type="molecule type" value="Genomic_DNA"/>
</dbReference>
<sequence length="551" mass="56675">MTRRHRHRHGARDAVGHVESWLHNQLGGDDGDDAGNSPRDKVDGDGRATVVRTVYQTLEPTFDGPVAGYSTLNEDPDPDPTTVPSPTKTPGPKPNTTSKAKQNSAVPTAIRQPLSVSVPETILAKATGDPALSTTEGLAGQLSSTPTPGPNPTATSVSDPSTATDTGDGASAGAKAGIAFGILGGVLIVGLIAFVLFTRRRGKADVSGEQGHDEKHRAKNDGNPLETVTVQSDPPAPRISLRPVTQFLPNWNLDKRTSRGVNAASAPGPAVGASGQRAGSRERPATSQSMHPANPFGSEAERVLEPPIEEENTAAPPSDPFTANGPVIGAATAAGSLTRKASMRKEGSKHLDLTVPRTLGPTPPSPAGTEFSMTSVSPGSTVPQTSSAAAVAAAGGPPNSAVHRVQLDFKPSLDDEMEMKAGDLVRLLHEYDDGWALVIRLDRSQQGVVPRTCLSTRPVKPRASPGGPRTGPPVNPSGQRPMTPQGMPQGASQNGGPGAHGPRPSSRQSGRPRSPEEGCNGPAKSPGSRPQGAAGPPSGAVGRKPVPGLAY</sequence>
<feature type="region of interest" description="Disordered" evidence="3">
    <location>
        <begin position="451"/>
        <end position="551"/>
    </location>
</feature>
<dbReference type="Proteomes" id="UP000054053">
    <property type="component" value="Unassembled WGS sequence"/>
</dbReference>
<evidence type="ECO:0000313" key="9">
    <source>
        <dbReference type="Proteomes" id="UP000054053"/>
    </source>
</evidence>
<keyword evidence="4" id="KW-1133">Transmembrane helix</keyword>
<feature type="domain" description="SH3" evidence="5">
    <location>
        <begin position="398"/>
        <end position="459"/>
    </location>
</feature>
<feature type="compositionally biased region" description="Low complexity" evidence="3">
    <location>
        <begin position="260"/>
        <end position="275"/>
    </location>
</feature>
<feature type="compositionally biased region" description="Basic and acidic residues" evidence="3">
    <location>
        <begin position="204"/>
        <end position="220"/>
    </location>
</feature>
<reference evidence="9" key="2">
    <citation type="journal article" date="2016" name="Genome Announc.">
        <title>Genome sequence of Ustilaginoidea virens IPU010, a rice pathogenic fungus causing false smut.</title>
        <authorList>
            <person name="Kumagai T."/>
            <person name="Ishii T."/>
            <person name="Terai G."/>
            <person name="Umemura M."/>
            <person name="Machida M."/>
            <person name="Asai K."/>
        </authorList>
    </citation>
    <scope>NUCLEOTIDE SEQUENCE [LARGE SCALE GENOMIC DNA]</scope>
    <source>
        <strain evidence="9">IPU010</strain>
    </source>
</reference>
<evidence type="ECO:0000313" key="8">
    <source>
        <dbReference type="Proteomes" id="UP000027002"/>
    </source>
</evidence>
<accession>A0A1B5L046</accession>
<dbReference type="EMBL" id="CP072757">
    <property type="protein sequence ID" value="QUC22584.1"/>
    <property type="molecule type" value="Genomic_DNA"/>
</dbReference>
<keyword evidence="1 2" id="KW-0728">SH3 domain</keyword>
<dbReference type="CDD" id="cd12087">
    <property type="entry name" value="TM_EGFR-like"/>
    <property type="match status" value="1"/>
</dbReference>
<dbReference type="Proteomes" id="UP000027002">
    <property type="component" value="Chromosome 5"/>
</dbReference>
<evidence type="ECO:0000256" key="2">
    <source>
        <dbReference type="PROSITE-ProRule" id="PRU00192"/>
    </source>
</evidence>
<feature type="region of interest" description="Disordered" evidence="3">
    <location>
        <begin position="1"/>
        <end position="113"/>
    </location>
</feature>
<dbReference type="OrthoDB" id="5340910at2759"/>
<dbReference type="GeneID" id="66067602"/>
<dbReference type="InterPro" id="IPR001452">
    <property type="entry name" value="SH3_domain"/>
</dbReference>
<feature type="compositionally biased region" description="Polar residues" evidence="3">
    <location>
        <begin position="132"/>
        <end position="162"/>
    </location>
</feature>
<feature type="region of interest" description="Disordered" evidence="3">
    <location>
        <begin position="130"/>
        <end position="169"/>
    </location>
</feature>
<evidence type="ECO:0000256" key="3">
    <source>
        <dbReference type="SAM" id="MobiDB-lite"/>
    </source>
</evidence>
<dbReference type="KEGG" id="uvi:66067602"/>
<proteinExistence type="predicted"/>
<organism evidence="6 9">
    <name type="scientific">Ustilaginoidea virens</name>
    <name type="common">Rice false smut fungus</name>
    <name type="synonym">Villosiclava virens</name>
    <dbReference type="NCBI Taxonomy" id="1159556"/>
    <lineage>
        <taxon>Eukaryota</taxon>
        <taxon>Fungi</taxon>
        <taxon>Dikarya</taxon>
        <taxon>Ascomycota</taxon>
        <taxon>Pezizomycotina</taxon>
        <taxon>Sordariomycetes</taxon>
        <taxon>Hypocreomycetidae</taxon>
        <taxon>Hypocreales</taxon>
        <taxon>Clavicipitaceae</taxon>
        <taxon>Ustilaginoidea</taxon>
    </lineage>
</organism>
<keyword evidence="4" id="KW-0472">Membrane</keyword>
<keyword evidence="8" id="KW-1185">Reference proteome</keyword>
<dbReference type="InterPro" id="IPR035521">
    <property type="entry name" value="Fus1_SH3"/>
</dbReference>
<dbReference type="AlphaFoldDB" id="A0A1B5L046"/>
<evidence type="ECO:0000313" key="6">
    <source>
        <dbReference type="EMBL" id="GAO16745.1"/>
    </source>
</evidence>
<evidence type="ECO:0000313" key="7">
    <source>
        <dbReference type="EMBL" id="QUC22584.1"/>
    </source>
</evidence>
<dbReference type="Gene3D" id="2.30.30.40">
    <property type="entry name" value="SH3 Domains"/>
    <property type="match status" value="1"/>
</dbReference>
<keyword evidence="4" id="KW-0812">Transmembrane</keyword>
<feature type="compositionally biased region" description="Pro residues" evidence="3">
    <location>
        <begin position="79"/>
        <end position="93"/>
    </location>
</feature>
<feature type="compositionally biased region" description="Basic residues" evidence="3">
    <location>
        <begin position="1"/>
        <end position="10"/>
    </location>
</feature>
<feature type="compositionally biased region" description="Low complexity" evidence="3">
    <location>
        <begin position="387"/>
        <end position="401"/>
    </location>
</feature>
<feature type="compositionally biased region" description="Basic and acidic residues" evidence="3">
    <location>
        <begin position="343"/>
        <end position="352"/>
    </location>
</feature>
<feature type="compositionally biased region" description="Low complexity" evidence="3">
    <location>
        <begin position="501"/>
        <end position="512"/>
    </location>
</feature>
<evidence type="ECO:0000259" key="5">
    <source>
        <dbReference type="PROSITE" id="PS50002"/>
    </source>
</evidence>
<dbReference type="RefSeq" id="XP_043000257.1">
    <property type="nucleotide sequence ID" value="XM_043144322.1"/>
</dbReference>
<feature type="region of interest" description="Disordered" evidence="3">
    <location>
        <begin position="259"/>
        <end position="298"/>
    </location>
</feature>
<feature type="compositionally biased region" description="Polar residues" evidence="3">
    <location>
        <begin position="371"/>
        <end position="386"/>
    </location>
</feature>
<dbReference type="CDD" id="cd11854">
    <property type="entry name" value="SH3_Fus1p"/>
    <property type="match status" value="1"/>
</dbReference>
<protein>
    <recommendedName>
        <fullName evidence="5">SH3 domain-containing protein</fullName>
    </recommendedName>
</protein>
<feature type="region of interest" description="Disordered" evidence="3">
    <location>
        <begin position="204"/>
        <end position="241"/>
    </location>
</feature>
<dbReference type="SUPFAM" id="SSF50044">
    <property type="entry name" value="SH3-domain"/>
    <property type="match status" value="1"/>
</dbReference>
<reference evidence="7" key="3">
    <citation type="submission" date="2020-03" db="EMBL/GenBank/DDBJ databases">
        <title>A mixture of massive structural variations and highly conserved coding sequences in Ustilaginoidea virens genome.</title>
        <authorList>
            <person name="Zhang K."/>
            <person name="Zhao Z."/>
            <person name="Zhang Z."/>
            <person name="Li Y."/>
            <person name="Hsiang T."/>
            <person name="Sun W."/>
        </authorList>
    </citation>
    <scope>NUCLEOTIDE SEQUENCE</scope>
    <source>
        <strain evidence="7">UV-8b</strain>
    </source>
</reference>
<feature type="region of interest" description="Disordered" evidence="3">
    <location>
        <begin position="335"/>
        <end position="401"/>
    </location>
</feature>
<dbReference type="InterPro" id="IPR036028">
    <property type="entry name" value="SH3-like_dom_sf"/>
</dbReference>
<dbReference type="PROSITE" id="PS50002">
    <property type="entry name" value="SH3"/>
    <property type="match status" value="1"/>
</dbReference>